<dbReference type="Gene3D" id="3.40.50.1910">
    <property type="match status" value="1"/>
</dbReference>
<evidence type="ECO:0000256" key="7">
    <source>
        <dbReference type="ARBA" id="ARBA00055860"/>
    </source>
</evidence>
<comment type="similarity">
    <text evidence="2">Belongs to the STXBP/unc-18/SEC1 family.</text>
</comment>
<comment type="function">
    <text evidence="7">Plays a role in SNARE-pin assembly and Golgi-to-ER retrograde transport via its interaction with COG4. Involved in vesicular transport between the endoplasmic reticulum and the Golgi.</text>
</comment>
<keyword evidence="5" id="KW-0472">Membrane</keyword>
<dbReference type="PANTHER" id="PTHR11679">
    <property type="entry name" value="VESICLE PROTEIN SORTING-ASSOCIATED"/>
    <property type="match status" value="1"/>
</dbReference>
<keyword evidence="11" id="KW-1185">Reference proteome</keyword>
<evidence type="ECO:0000313" key="11">
    <source>
        <dbReference type="Proteomes" id="UP000812440"/>
    </source>
</evidence>
<gene>
    <name evidence="10" type="ORF">GDO86_016302</name>
</gene>
<dbReference type="InterPro" id="IPR036045">
    <property type="entry name" value="Sec1-like_sf"/>
</dbReference>
<dbReference type="InterPro" id="IPR001619">
    <property type="entry name" value="Sec1-like"/>
</dbReference>
<evidence type="ECO:0000256" key="9">
    <source>
        <dbReference type="ARBA" id="ARBA00082889"/>
    </source>
</evidence>
<keyword evidence="4" id="KW-0653">Protein transport</keyword>
<keyword evidence="4" id="KW-0813">Transport</keyword>
<evidence type="ECO:0000256" key="6">
    <source>
        <dbReference type="ARBA" id="ARBA00037843"/>
    </source>
</evidence>
<dbReference type="Gene3D" id="1.25.40.60">
    <property type="match status" value="1"/>
</dbReference>
<accession>A0A8T2K1H9</accession>
<dbReference type="AlphaFoldDB" id="A0A8T2K1H9"/>
<comment type="caution">
    <text evidence="10">The sequence shown here is derived from an EMBL/GenBank/DDBJ whole genome shotgun (WGS) entry which is preliminary data.</text>
</comment>
<sequence>MAASIREKQTAALKRMLNFNVPVVKSGTGEPVWKVLIYDRFGQDIISPLLSVKELRDMGVTLHLLLHSDRDAIPDVPAVYFVMPTEENVGRICQDLKAQLYESYYLNFISAISRSKLEDIASAALTANTVSHVSKVFDQYLNFITLEDDMFVLCNQNKDLVSYRALNRSDITDTEMETVMDTIVDSLFCFFVTLGAVPIIRCARGNAAEMVAVKLDKKLRENLRDARNSLFTGDNLGTGQFSFQRPLLVLVDRNIDLATPLHHTWTYQALVHDVLDFHLNRVNLEECPEMENSSSGARPKKKNKKSYDLTVADKFWQKHKGSPFPEVAESVQQELESYRAQEDEVKRLKTIMGLEGEDEGAISMLSDNTAKLTSAVSSLPELLEKKRLIDLHTNVATAVLEHIKTRKLDVYFEYEEKLMSKSTLDKSLLDIISDPDAGTPEDKMRLFLIYYITSAQPLSEFDLEQYRKALEDASCNLTPLNYIKQWKAFAKMASAPASYGIGAAKSKGLLSRVMNTGSQFVMEGVKNLVLKQQNLPVTRILDSLMEVKSNPETDDYRYFDPKMLRANDSSVPRNKNPFQEAIVFVVGGGNYIEYQNLVDYIKTKQAKHILYGCTELFNAAQFVKQLSQLGQK</sequence>
<evidence type="ECO:0000256" key="4">
    <source>
        <dbReference type="ARBA" id="ARBA00022927"/>
    </source>
</evidence>
<dbReference type="OrthoDB" id="10251230at2759"/>
<dbReference type="InterPro" id="IPR043127">
    <property type="entry name" value="Sec-1-like_dom3a"/>
</dbReference>
<dbReference type="FunFam" id="3.40.50.2060:FF:000002">
    <property type="entry name" value="sec1 family domain-containing protein 1"/>
    <property type="match status" value="1"/>
</dbReference>
<dbReference type="Proteomes" id="UP000812440">
    <property type="component" value="Chromosome 8_10"/>
</dbReference>
<dbReference type="InterPro" id="IPR043154">
    <property type="entry name" value="Sec-1-like_dom1"/>
</dbReference>
<reference evidence="10" key="1">
    <citation type="thesis" date="2020" institute="ProQuest LLC" country="789 East Eisenhower Parkway, Ann Arbor, MI, USA">
        <title>Comparative Genomics and Chromosome Evolution.</title>
        <authorList>
            <person name="Mudd A.B."/>
        </authorList>
    </citation>
    <scope>NUCLEOTIDE SEQUENCE</scope>
    <source>
        <strain evidence="10">Female2</strain>
        <tissue evidence="10">Blood</tissue>
    </source>
</reference>
<dbReference type="GO" id="GO:0015031">
    <property type="term" value="P:protein transport"/>
    <property type="evidence" value="ECO:0007669"/>
    <property type="project" value="UniProtKB-KW"/>
</dbReference>
<dbReference type="Gene3D" id="3.40.50.2060">
    <property type="match status" value="1"/>
</dbReference>
<evidence type="ECO:0000256" key="5">
    <source>
        <dbReference type="ARBA" id="ARBA00023136"/>
    </source>
</evidence>
<protein>
    <recommendedName>
        <fullName evidence="8">Sec1 family domain-containing protein 1</fullName>
    </recommendedName>
    <alternativeName>
        <fullName evidence="9">Syntaxin-binding protein 1-like 2</fullName>
    </alternativeName>
</protein>
<dbReference type="EMBL" id="JAACNH010000003">
    <property type="protein sequence ID" value="KAG8449604.1"/>
    <property type="molecule type" value="Genomic_DNA"/>
</dbReference>
<evidence type="ECO:0000313" key="10">
    <source>
        <dbReference type="EMBL" id="KAG8449604.1"/>
    </source>
</evidence>
<dbReference type="Pfam" id="PF00995">
    <property type="entry name" value="Sec1"/>
    <property type="match status" value="1"/>
</dbReference>
<dbReference type="FunFam" id="1.25.40.60:FF:000002">
    <property type="entry name" value="Sec1 family domain containing 1"/>
    <property type="match status" value="1"/>
</dbReference>
<dbReference type="InterPro" id="IPR027482">
    <property type="entry name" value="Sec1-like_dom2"/>
</dbReference>
<evidence type="ECO:0000256" key="2">
    <source>
        <dbReference type="ARBA" id="ARBA00009884"/>
    </source>
</evidence>
<dbReference type="PIRSF" id="PIRSF005715">
    <property type="entry name" value="VPS45_Sec1"/>
    <property type="match status" value="1"/>
</dbReference>
<name>A0A8T2K1H9_9PIPI</name>
<dbReference type="Gene3D" id="3.90.830.10">
    <property type="entry name" value="Syntaxin Binding Protein 1, Chain A, domain 2"/>
    <property type="match status" value="1"/>
</dbReference>
<dbReference type="SUPFAM" id="SSF56815">
    <property type="entry name" value="Sec1/munc18-like (SM) proteins"/>
    <property type="match status" value="1"/>
</dbReference>
<dbReference type="GO" id="GO:0016192">
    <property type="term" value="P:vesicle-mediated transport"/>
    <property type="evidence" value="ECO:0007669"/>
    <property type="project" value="InterPro"/>
</dbReference>
<organism evidence="10 11">
    <name type="scientific">Hymenochirus boettgeri</name>
    <name type="common">Congo dwarf clawed frog</name>
    <dbReference type="NCBI Taxonomy" id="247094"/>
    <lineage>
        <taxon>Eukaryota</taxon>
        <taxon>Metazoa</taxon>
        <taxon>Chordata</taxon>
        <taxon>Craniata</taxon>
        <taxon>Vertebrata</taxon>
        <taxon>Euteleostomi</taxon>
        <taxon>Amphibia</taxon>
        <taxon>Batrachia</taxon>
        <taxon>Anura</taxon>
        <taxon>Pipoidea</taxon>
        <taxon>Pipidae</taxon>
        <taxon>Pipinae</taxon>
        <taxon>Hymenochirus</taxon>
    </lineage>
</organism>
<proteinExistence type="inferred from homology"/>
<keyword evidence="3" id="KW-0963">Cytoplasm</keyword>
<evidence type="ECO:0000256" key="1">
    <source>
        <dbReference type="ARBA" id="ARBA00004496"/>
    </source>
</evidence>
<evidence type="ECO:0000256" key="8">
    <source>
        <dbReference type="ARBA" id="ARBA00067725"/>
    </source>
</evidence>
<dbReference type="GO" id="GO:0032580">
    <property type="term" value="C:Golgi cisterna membrane"/>
    <property type="evidence" value="ECO:0007669"/>
    <property type="project" value="UniProtKB-SubCell"/>
</dbReference>
<comment type="subcellular location">
    <subcellularLocation>
        <location evidence="1">Cytoplasm</location>
    </subcellularLocation>
    <subcellularLocation>
        <location evidence="6">Golgi apparatus</location>
        <location evidence="6">Golgi stack membrane</location>
        <topology evidence="6">Peripheral membrane protein</topology>
    </subcellularLocation>
</comment>
<evidence type="ECO:0000256" key="3">
    <source>
        <dbReference type="ARBA" id="ARBA00022490"/>
    </source>
</evidence>